<dbReference type="InterPro" id="IPR038765">
    <property type="entry name" value="Papain-like_cys_pep_sf"/>
</dbReference>
<evidence type="ECO:0000256" key="2">
    <source>
        <dbReference type="ARBA" id="ARBA00022670"/>
    </source>
</evidence>
<name>A0AAD9XBQ0_9ROSI</name>
<dbReference type="AlphaFoldDB" id="A0AAD9XBQ0"/>
<reference evidence="6" key="1">
    <citation type="journal article" date="2023" name="Plant J.">
        <title>Genome sequences and population genomics provide insights into the demographic history, inbreeding, and mutation load of two 'living fossil' tree species of Dipteronia.</title>
        <authorList>
            <person name="Feng Y."/>
            <person name="Comes H.P."/>
            <person name="Chen J."/>
            <person name="Zhu S."/>
            <person name="Lu R."/>
            <person name="Zhang X."/>
            <person name="Li P."/>
            <person name="Qiu J."/>
            <person name="Olsen K.M."/>
            <person name="Qiu Y."/>
        </authorList>
    </citation>
    <scope>NUCLEOTIDE SEQUENCE</scope>
    <source>
        <strain evidence="6">KIB01</strain>
    </source>
</reference>
<evidence type="ECO:0000256" key="4">
    <source>
        <dbReference type="SAM" id="MobiDB-lite"/>
    </source>
</evidence>
<dbReference type="PANTHER" id="PTHR48449:SF1">
    <property type="entry name" value="DUF1985 DOMAIN-CONTAINING PROTEIN"/>
    <property type="match status" value="1"/>
</dbReference>
<feature type="compositionally biased region" description="Basic residues" evidence="4">
    <location>
        <begin position="118"/>
        <end position="127"/>
    </location>
</feature>
<dbReference type="SUPFAM" id="SSF54001">
    <property type="entry name" value="Cysteine proteinases"/>
    <property type="match status" value="1"/>
</dbReference>
<organism evidence="6 7">
    <name type="scientific">Dipteronia dyeriana</name>
    <dbReference type="NCBI Taxonomy" id="168575"/>
    <lineage>
        <taxon>Eukaryota</taxon>
        <taxon>Viridiplantae</taxon>
        <taxon>Streptophyta</taxon>
        <taxon>Embryophyta</taxon>
        <taxon>Tracheophyta</taxon>
        <taxon>Spermatophyta</taxon>
        <taxon>Magnoliopsida</taxon>
        <taxon>eudicotyledons</taxon>
        <taxon>Gunneridae</taxon>
        <taxon>Pentapetalae</taxon>
        <taxon>rosids</taxon>
        <taxon>malvids</taxon>
        <taxon>Sapindales</taxon>
        <taxon>Sapindaceae</taxon>
        <taxon>Hippocastanoideae</taxon>
        <taxon>Acereae</taxon>
        <taxon>Dipteronia</taxon>
    </lineage>
</organism>
<dbReference type="Proteomes" id="UP001280121">
    <property type="component" value="Unassembled WGS sequence"/>
</dbReference>
<feature type="compositionally biased region" description="Polar residues" evidence="4">
    <location>
        <begin position="144"/>
        <end position="153"/>
    </location>
</feature>
<evidence type="ECO:0000313" key="7">
    <source>
        <dbReference type="Proteomes" id="UP001280121"/>
    </source>
</evidence>
<evidence type="ECO:0000256" key="1">
    <source>
        <dbReference type="ARBA" id="ARBA00005234"/>
    </source>
</evidence>
<dbReference type="InterPro" id="IPR003653">
    <property type="entry name" value="Peptidase_C48_C"/>
</dbReference>
<comment type="caution">
    <text evidence="6">The sequence shown here is derived from an EMBL/GenBank/DDBJ whole genome shotgun (WGS) entry which is preliminary data.</text>
</comment>
<sequence length="548" mass="62705">MGVDERFKIPVWQFWLVKDLVAFYTFPLGAHVYRHSILSFKHVLPRRREERGQQLQGDVLYTVKRYNIYGMLHALLIFAFEVIPQLGFDFGARRATELSPRMLKWKLTKQPRGKKLAKIFSARKVRRRREEEGGGGRRSDTKASDPSSPSFSAMDTDGSYPSSGRLRHRRVRFTTTGPATSRGDSRAAVGHDVEAPLEHHLSEDDRQRRLSGISTYTYPDGPPGLDPDFTPGDRTCGYFGGTRNTGARQKDPHTEEAVPESEPDQRTRDIGHVSHTVAGSLGKRQLAPLIEQQTPSSVEQPPKLLSPHTDPCRLKRAGIQLEAPEHVFDPHELVDGDQLKAYPAFKKNRNRETFYTLIILYYVYILPAYGRLPPYSSEAPASIPESIQPDDKHLGYTIFCPDTVKHWATTLGNNIGHRHWLLVTIDLTSGKMFIVYPWRQEISVNIQRQQVAPLLWFLPSMLHQADFHTARSPDRETFPKKNRPFSVSVVSTTRVPQQKKFKGNYGPHTLRLIEYILADRKDFDWLEDDMEIIREKMAVEIFSNSRPV</sequence>
<feature type="region of interest" description="Disordered" evidence="4">
    <location>
        <begin position="242"/>
        <end position="267"/>
    </location>
</feature>
<dbReference type="GO" id="GO:0008234">
    <property type="term" value="F:cysteine-type peptidase activity"/>
    <property type="evidence" value="ECO:0007669"/>
    <property type="project" value="InterPro"/>
</dbReference>
<dbReference type="Pfam" id="PF02902">
    <property type="entry name" value="Peptidase_C48"/>
    <property type="match status" value="1"/>
</dbReference>
<proteinExistence type="inferred from homology"/>
<evidence type="ECO:0000313" key="6">
    <source>
        <dbReference type="EMBL" id="KAK2656226.1"/>
    </source>
</evidence>
<accession>A0AAD9XBQ0</accession>
<comment type="similarity">
    <text evidence="1">Belongs to the peptidase C48 family.</text>
</comment>
<keyword evidence="2" id="KW-0645">Protease</keyword>
<feature type="compositionally biased region" description="Basic and acidic residues" evidence="4">
    <location>
        <begin position="128"/>
        <end position="143"/>
    </location>
</feature>
<dbReference type="Gene3D" id="3.40.395.10">
    <property type="entry name" value="Adenoviral Proteinase, Chain A"/>
    <property type="match status" value="1"/>
</dbReference>
<evidence type="ECO:0000256" key="3">
    <source>
        <dbReference type="ARBA" id="ARBA00022801"/>
    </source>
</evidence>
<dbReference type="EMBL" id="JANJYI010000003">
    <property type="protein sequence ID" value="KAK2656226.1"/>
    <property type="molecule type" value="Genomic_DNA"/>
</dbReference>
<dbReference type="GO" id="GO:0006508">
    <property type="term" value="P:proteolysis"/>
    <property type="evidence" value="ECO:0007669"/>
    <property type="project" value="UniProtKB-KW"/>
</dbReference>
<evidence type="ECO:0000259" key="5">
    <source>
        <dbReference type="Pfam" id="PF02902"/>
    </source>
</evidence>
<feature type="region of interest" description="Disordered" evidence="4">
    <location>
        <begin position="118"/>
        <end position="189"/>
    </location>
</feature>
<protein>
    <recommendedName>
        <fullName evidence="5">Ubiquitin-like protease family profile domain-containing protein</fullName>
    </recommendedName>
</protein>
<dbReference type="PANTHER" id="PTHR48449">
    <property type="entry name" value="DUF1985 DOMAIN-CONTAINING PROTEIN"/>
    <property type="match status" value="1"/>
</dbReference>
<gene>
    <name evidence="6" type="ORF">Ddye_009278</name>
</gene>
<feature type="domain" description="Ubiquitin-like protease family profile" evidence="5">
    <location>
        <begin position="414"/>
        <end position="543"/>
    </location>
</feature>
<keyword evidence="7" id="KW-1185">Reference proteome</keyword>
<keyword evidence="3" id="KW-0378">Hydrolase</keyword>